<sequence length="164" mass="19182">MGIAMEQNDEHTFLCGYQRIRRYGSTSDLNSPSTSFKKPFSYIIHKVQPTDTLQSLELKYNSNMYEIKRVNRLWSNDSLYCKTMINIPIYDENNSKSAPESHMPSPDNDNGKKSKVKMKIGQSLEIVEEKQESLDDFFKRIDSNMKKTQKIVKKLNKKKMNELE</sequence>
<reference evidence="2" key="1">
    <citation type="submission" date="2022-11" db="UniProtKB">
        <authorList>
            <consortium name="WormBaseParasite"/>
        </authorList>
    </citation>
    <scope>IDENTIFICATION</scope>
</reference>
<evidence type="ECO:0000313" key="2">
    <source>
        <dbReference type="WBParaSite" id="JU765_v2.g11686.t1"/>
    </source>
</evidence>
<dbReference type="WBParaSite" id="JU765_v2.g11686.t1">
    <property type="protein sequence ID" value="JU765_v2.g11686.t1"/>
    <property type="gene ID" value="JU765_v2.g11686"/>
</dbReference>
<name>A0AC34Q054_9BILA</name>
<protein>
    <submittedName>
        <fullName evidence="2">LysM domain-containing protein</fullName>
    </submittedName>
</protein>
<evidence type="ECO:0000313" key="1">
    <source>
        <dbReference type="Proteomes" id="UP000887576"/>
    </source>
</evidence>
<proteinExistence type="predicted"/>
<dbReference type="Proteomes" id="UP000887576">
    <property type="component" value="Unplaced"/>
</dbReference>
<organism evidence="1 2">
    <name type="scientific">Panagrolaimus sp. JU765</name>
    <dbReference type="NCBI Taxonomy" id="591449"/>
    <lineage>
        <taxon>Eukaryota</taxon>
        <taxon>Metazoa</taxon>
        <taxon>Ecdysozoa</taxon>
        <taxon>Nematoda</taxon>
        <taxon>Chromadorea</taxon>
        <taxon>Rhabditida</taxon>
        <taxon>Tylenchina</taxon>
        <taxon>Panagrolaimomorpha</taxon>
        <taxon>Panagrolaimoidea</taxon>
        <taxon>Panagrolaimidae</taxon>
        <taxon>Panagrolaimus</taxon>
    </lineage>
</organism>
<accession>A0AC34Q054</accession>